<dbReference type="GO" id="GO:0052651">
    <property type="term" value="P:monoacylglycerol catabolic process"/>
    <property type="evidence" value="ECO:0007669"/>
    <property type="project" value="TreeGrafter"/>
</dbReference>
<reference evidence="4" key="1">
    <citation type="submission" date="2017-02" db="UniProtKB">
        <authorList>
            <consortium name="WormBaseParasite"/>
        </authorList>
    </citation>
    <scope>IDENTIFICATION</scope>
</reference>
<evidence type="ECO:0000259" key="2">
    <source>
        <dbReference type="Pfam" id="PF00561"/>
    </source>
</evidence>
<feature type="domain" description="AB hydrolase-1" evidence="2">
    <location>
        <begin position="114"/>
        <end position="201"/>
    </location>
</feature>
<dbReference type="AlphaFoldDB" id="A0A0N4ZDT5"/>
<organism evidence="3 4">
    <name type="scientific">Parastrongyloides trichosuri</name>
    <name type="common">Possum-specific nematode worm</name>
    <dbReference type="NCBI Taxonomy" id="131310"/>
    <lineage>
        <taxon>Eukaryota</taxon>
        <taxon>Metazoa</taxon>
        <taxon>Ecdysozoa</taxon>
        <taxon>Nematoda</taxon>
        <taxon>Chromadorea</taxon>
        <taxon>Rhabditida</taxon>
        <taxon>Tylenchina</taxon>
        <taxon>Panagrolaimomorpha</taxon>
        <taxon>Strongyloidoidea</taxon>
        <taxon>Strongyloididae</taxon>
        <taxon>Parastrongyloides</taxon>
    </lineage>
</organism>
<dbReference type="Gene3D" id="3.40.50.1820">
    <property type="entry name" value="alpha/beta hydrolase"/>
    <property type="match status" value="1"/>
</dbReference>
<name>A0A0N4ZDT5_PARTI</name>
<keyword evidence="1" id="KW-1133">Transmembrane helix</keyword>
<keyword evidence="3" id="KW-1185">Reference proteome</keyword>
<evidence type="ECO:0000313" key="3">
    <source>
        <dbReference type="Proteomes" id="UP000038045"/>
    </source>
</evidence>
<sequence>MFTIVNIIGVALVMIMINHVILFIFVTNYGKAFRLAFFMNWATRFISNLGHPSCNGVKFMTRNFYLTVNKDIKIGVWHTLPKGLSDSIGEKSLSSKKYRRSFFENCIRNYKYRIVIYCHGAFGYRGNTKSISVANVIASKNCHVFMLDYRGYADSTGDSNEEGFYEDLRCLYTYVYRLAPGSVYIWGHSMGAAVACKVAGDMCNINKSPKGLMLESGFTTAFDAFIYFPFNTVYRSLSYVYKYIAQRCDAYCLRMRNIDNILNVTCPITLVHAKDDWVVPFFMSQQLYIVANEAGKVVRMFIFNDDQMLGHSHIITAPEFLTILDLFLEIKK</sequence>
<keyword evidence="1" id="KW-0472">Membrane</keyword>
<dbReference type="GO" id="GO:0047372">
    <property type="term" value="F:monoacylglycerol lipase activity"/>
    <property type="evidence" value="ECO:0007669"/>
    <property type="project" value="TreeGrafter"/>
</dbReference>
<dbReference type="WBParaSite" id="PTRK_0000574100.1">
    <property type="protein sequence ID" value="PTRK_0000574100.1"/>
    <property type="gene ID" value="PTRK_0000574100"/>
</dbReference>
<dbReference type="STRING" id="131310.A0A0N4ZDT5"/>
<dbReference type="Proteomes" id="UP000038045">
    <property type="component" value="Unplaced"/>
</dbReference>
<dbReference type="GO" id="GO:0004622">
    <property type="term" value="F:phosphatidylcholine lysophospholipase activity"/>
    <property type="evidence" value="ECO:0007669"/>
    <property type="project" value="TreeGrafter"/>
</dbReference>
<proteinExistence type="predicted"/>
<feature type="transmembrane region" description="Helical" evidence="1">
    <location>
        <begin position="6"/>
        <end position="29"/>
    </location>
</feature>
<dbReference type="GO" id="GO:0005789">
    <property type="term" value="C:endoplasmic reticulum membrane"/>
    <property type="evidence" value="ECO:0007669"/>
    <property type="project" value="TreeGrafter"/>
</dbReference>
<accession>A0A0N4ZDT5</accession>
<dbReference type="GO" id="GO:0006660">
    <property type="term" value="P:phosphatidylserine catabolic process"/>
    <property type="evidence" value="ECO:0007669"/>
    <property type="project" value="TreeGrafter"/>
</dbReference>
<dbReference type="PANTHER" id="PTHR12277:SF194">
    <property type="entry name" value="FI04476P"/>
    <property type="match status" value="1"/>
</dbReference>
<dbReference type="InterPro" id="IPR000073">
    <property type="entry name" value="AB_hydrolase_1"/>
</dbReference>
<protein>
    <submittedName>
        <fullName evidence="4">Hydrolase_4 domain-containing protein</fullName>
    </submittedName>
</protein>
<dbReference type="SUPFAM" id="SSF53474">
    <property type="entry name" value="alpha/beta-Hydrolases"/>
    <property type="match status" value="1"/>
</dbReference>
<keyword evidence="1" id="KW-0812">Transmembrane</keyword>
<evidence type="ECO:0000313" key="4">
    <source>
        <dbReference type="WBParaSite" id="PTRK_0000574100.1"/>
    </source>
</evidence>
<evidence type="ECO:0000256" key="1">
    <source>
        <dbReference type="SAM" id="Phobius"/>
    </source>
</evidence>
<dbReference type="Pfam" id="PF00561">
    <property type="entry name" value="Abhydrolase_1"/>
    <property type="match status" value="1"/>
</dbReference>
<dbReference type="PANTHER" id="PTHR12277">
    <property type="entry name" value="ALPHA/BETA HYDROLASE DOMAIN-CONTAINING PROTEIN"/>
    <property type="match status" value="1"/>
</dbReference>
<dbReference type="InterPro" id="IPR029058">
    <property type="entry name" value="AB_hydrolase_fold"/>
</dbReference>